<evidence type="ECO:0000313" key="1">
    <source>
        <dbReference type="EMBL" id="SMO45112.1"/>
    </source>
</evidence>
<evidence type="ECO:0008006" key="3">
    <source>
        <dbReference type="Google" id="ProtNLM"/>
    </source>
</evidence>
<gene>
    <name evidence="1" type="ORF">SAMN06265221_102245</name>
</gene>
<accession>A0A521BDG1</accession>
<sequence>MGQSPHSISLDADRYLDGPLGEGADPFANGWTFRPDDNDDAEEAPLPREHGEVLASLGLVYLRHGDPARAMVLGLAAMSMGDLTPATILLVGESMLLAGDPEQAMTVLTRFDRDGGLSAPPNAAERAARHYLAARILHRREETEAARAELALARAEADNMPKDAG</sequence>
<name>A0A521BDG1_9RHOB</name>
<dbReference type="OrthoDB" id="7776200at2"/>
<dbReference type="InterPro" id="IPR011990">
    <property type="entry name" value="TPR-like_helical_dom_sf"/>
</dbReference>
<dbReference type="Gene3D" id="1.25.40.10">
    <property type="entry name" value="Tetratricopeptide repeat domain"/>
    <property type="match status" value="1"/>
</dbReference>
<keyword evidence="2" id="KW-1185">Reference proteome</keyword>
<dbReference type="Proteomes" id="UP000319014">
    <property type="component" value="Unassembled WGS sequence"/>
</dbReference>
<dbReference type="AlphaFoldDB" id="A0A521BDG1"/>
<dbReference type="RefSeq" id="WP_142661781.1">
    <property type="nucleotide sequence ID" value="NZ_FXTK01000002.1"/>
</dbReference>
<protein>
    <recommendedName>
        <fullName evidence="3">Tetratricopeptide repeat-containing protein</fullName>
    </recommendedName>
</protein>
<proteinExistence type="predicted"/>
<organism evidence="1 2">
    <name type="scientific">Paracoccus laeviglucosivorans</name>
    <dbReference type="NCBI Taxonomy" id="1197861"/>
    <lineage>
        <taxon>Bacteria</taxon>
        <taxon>Pseudomonadati</taxon>
        <taxon>Pseudomonadota</taxon>
        <taxon>Alphaproteobacteria</taxon>
        <taxon>Rhodobacterales</taxon>
        <taxon>Paracoccaceae</taxon>
        <taxon>Paracoccus</taxon>
    </lineage>
</organism>
<dbReference type="EMBL" id="FXTK01000002">
    <property type="protein sequence ID" value="SMO45112.1"/>
    <property type="molecule type" value="Genomic_DNA"/>
</dbReference>
<evidence type="ECO:0000313" key="2">
    <source>
        <dbReference type="Proteomes" id="UP000319014"/>
    </source>
</evidence>
<dbReference type="SUPFAM" id="SSF48452">
    <property type="entry name" value="TPR-like"/>
    <property type="match status" value="1"/>
</dbReference>
<reference evidence="1 2" key="1">
    <citation type="submission" date="2017-05" db="EMBL/GenBank/DDBJ databases">
        <authorList>
            <person name="Varghese N."/>
            <person name="Submissions S."/>
        </authorList>
    </citation>
    <scope>NUCLEOTIDE SEQUENCE [LARGE SCALE GENOMIC DNA]</scope>
    <source>
        <strain evidence="1 2">DSM 100094</strain>
    </source>
</reference>